<keyword evidence="2" id="KW-1185">Reference proteome</keyword>
<evidence type="ECO:0008006" key="3">
    <source>
        <dbReference type="Google" id="ProtNLM"/>
    </source>
</evidence>
<dbReference type="EMBL" id="QEKI01000017">
    <property type="protein sequence ID" value="PVY38341.1"/>
    <property type="molecule type" value="Genomic_DNA"/>
</dbReference>
<dbReference type="Gene3D" id="2.60.120.560">
    <property type="entry name" value="Exo-inulinase, domain 1"/>
    <property type="match status" value="1"/>
</dbReference>
<sequence length="253" mass="28206">MRKINLIGLLAGVCFSCNQQNQPIGTTDNDTRQEEATTVTTQPISQPEGVRQNVGNTVSFDFEEAPEGKLPENWSAHKTGKGSEINWGIVNDSGNKVLAQLAGDNPNNHFNVAVNDSITARNVSLQARLKSLRGRMDQGGGFVWRFQDPGNYYVVRANPLEDNVVLYKVEKGKRTDLPLVGQGRTYGTKTEVQGDGWNDLRLEARDSLFTVYYNEMELFRVIDKTFPQAGKVGFWTKADAVTYFDDLQVEVLP</sequence>
<name>A0A2U1APS9_9BACT</name>
<protein>
    <recommendedName>
        <fullName evidence="3">3-keto-disaccharide hydrolase domain-containing protein</fullName>
    </recommendedName>
</protein>
<comment type="caution">
    <text evidence="1">The sequence shown here is derived from an EMBL/GenBank/DDBJ whole genome shotgun (WGS) entry which is preliminary data.</text>
</comment>
<reference evidence="1 2" key="1">
    <citation type="submission" date="2018-04" db="EMBL/GenBank/DDBJ databases">
        <title>Genomic Encyclopedia of Type Strains, Phase IV (KMG-IV): sequencing the most valuable type-strain genomes for metagenomic binning, comparative biology and taxonomic classification.</title>
        <authorList>
            <person name="Goeker M."/>
        </authorList>
    </citation>
    <scope>NUCLEOTIDE SEQUENCE [LARGE SCALE GENOMIC DNA]</scope>
    <source>
        <strain evidence="1 2">DSM 100231</strain>
    </source>
</reference>
<dbReference type="AlphaFoldDB" id="A0A2U1APS9"/>
<evidence type="ECO:0000313" key="1">
    <source>
        <dbReference type="EMBL" id="PVY38341.1"/>
    </source>
</evidence>
<dbReference type="OrthoDB" id="9760711at2"/>
<dbReference type="RefSeq" id="WP_116544959.1">
    <property type="nucleotide sequence ID" value="NZ_QEKI01000017.1"/>
</dbReference>
<organism evidence="1 2">
    <name type="scientific">Pontibacter virosus</name>
    <dbReference type="NCBI Taxonomy" id="1765052"/>
    <lineage>
        <taxon>Bacteria</taxon>
        <taxon>Pseudomonadati</taxon>
        <taxon>Bacteroidota</taxon>
        <taxon>Cytophagia</taxon>
        <taxon>Cytophagales</taxon>
        <taxon>Hymenobacteraceae</taxon>
        <taxon>Pontibacter</taxon>
    </lineage>
</organism>
<dbReference type="Proteomes" id="UP000245466">
    <property type="component" value="Unassembled WGS sequence"/>
</dbReference>
<proteinExistence type="predicted"/>
<accession>A0A2U1APS9</accession>
<evidence type="ECO:0000313" key="2">
    <source>
        <dbReference type="Proteomes" id="UP000245466"/>
    </source>
</evidence>
<gene>
    <name evidence="1" type="ORF">C8E01_11741</name>
</gene>